<keyword evidence="2" id="KW-1185">Reference proteome</keyword>
<reference evidence="1" key="1">
    <citation type="journal article" date="2020" name="Stud. Mycol.">
        <title>101 Dothideomycetes genomes: a test case for predicting lifestyles and emergence of pathogens.</title>
        <authorList>
            <person name="Haridas S."/>
            <person name="Albert R."/>
            <person name="Binder M."/>
            <person name="Bloem J."/>
            <person name="Labutti K."/>
            <person name="Salamov A."/>
            <person name="Andreopoulos B."/>
            <person name="Baker S."/>
            <person name="Barry K."/>
            <person name="Bills G."/>
            <person name="Bluhm B."/>
            <person name="Cannon C."/>
            <person name="Castanera R."/>
            <person name="Culley D."/>
            <person name="Daum C."/>
            <person name="Ezra D."/>
            <person name="Gonzalez J."/>
            <person name="Henrissat B."/>
            <person name="Kuo A."/>
            <person name="Liang C."/>
            <person name="Lipzen A."/>
            <person name="Lutzoni F."/>
            <person name="Magnuson J."/>
            <person name="Mondo S."/>
            <person name="Nolan M."/>
            <person name="Ohm R."/>
            <person name="Pangilinan J."/>
            <person name="Park H.-J."/>
            <person name="Ramirez L."/>
            <person name="Alfaro M."/>
            <person name="Sun H."/>
            <person name="Tritt A."/>
            <person name="Yoshinaga Y."/>
            <person name="Zwiers L.-H."/>
            <person name="Turgeon B."/>
            <person name="Goodwin S."/>
            <person name="Spatafora J."/>
            <person name="Crous P."/>
            <person name="Grigoriev I."/>
        </authorList>
    </citation>
    <scope>NUCLEOTIDE SEQUENCE</scope>
    <source>
        <strain evidence="1">ATCC 200398</strain>
    </source>
</reference>
<evidence type="ECO:0000313" key="1">
    <source>
        <dbReference type="EMBL" id="KAF2476212.1"/>
    </source>
</evidence>
<protein>
    <submittedName>
        <fullName evidence="1">Uncharacterized protein</fullName>
    </submittedName>
</protein>
<sequence length="2186" mass="241617">MATAKDTTRSRIENIKTSLRSITTCTSTTVSELQEILAEKAQEVAQKENLRSKGSRLLSVQPNSRTRVATKVSTIAVDVAKPAGDFLAAKEKYILATEVANTTLKSLADALKTPPPSKVSPKPSKSKTPAPEGQSKPAPRSGAHVRSASYSQKPLQERSVSQVVNSPQKRYAPRRSSSYSACLTTGPAPGLVATAECARIAFAYLRTPEAAKVTGKDAPELQLENGILALAGKLLAHGLDSLAIKELRILKKRLDQFLGWDNEGRGAQTAQRKLDAKKPSGPVEKESLTSLLDFGDIDKQTPALPLIISHQTYALRLIAATRHPRVIEALWDFLKLSNPSSLPNLVLYVAQAPSAQAKATRQLESFSQIVLSLCPSISSSNDPVEGKDILQPSPEIVLRLQHLAFKVRQSWWTLANHDSDEKKELMEPFAKCLTAFSRRSKLLALKKYKIAETLYVDLLKSTEDSIPLQQVASPGESAAKILSSLAQAAGLTDVALRWMKEPSSLDSKDSAARTASRLVRVATLSIDASIKEVPTPGLADSATKAMEALSGSLSGSSSDLDILFAEVNGLRRIASRAISLAHNHSLGIVAASIRFLVRFVGTRPSANSDTKAHVRYGERILMTAKSMKSIVDCVLACTRLLVDSDDRWTSFDNLVQDCVSILQHFEEPLGEELSCTSILPTDLHFPLVKLSNAYWALYLQLRKANSSPSSLIKAMQRSVELLQSRPKPERQSGLLAMKTEKLGDTLDSIDRGEDSRNAFYLSIKNLLDSGVLQTAAELALNHPIRNVFDMKGTANTLGRVLKMYHRSFLKYGVLRTNELAFFDDSTLPIAERGILLEWQLNLFPKALARNRPWNSTLNASLQIMSECLLELYTEATFPIRRQRVFVILLQIAEIHPGILPQGMLHINTVPGAESFQNSQDQGLSRYGDHLKAFLKLKSTMRDGLPSIVIMQECLFTWQSMIDSVSSWKDLTDWIDDSEPWLQQMQAVADYLAAKGEDNICIPALRLLVKIMELEKNPDTSRLVSNLCALGLHLLRLGYSEKAGLAFAKAESVISSTNTSTEARLQWHLAYAEYLLKIGNLTKCQGTLSSAKTVALDDAQFMELTKASTTLSGRVRFNKILADACYVHSLLAINAGSFKEASRYAKRCVALNRRIWACLENKSNCRKVAQSEGSETDGEGAGNGTFDTLSSIRNEKGVSLVMSITHDTLNGPEFWPVVPPLYRGLMLQSLIYSHQGLLQEALYAAEQAEKIASATHSRFLLVENCSHRAEYWAQGDRPDKAQDVLDKVDLPKCHKHLSIVRHCLAIARIHHANKKGKEELAVYETLERLLKDLTGGHFIRSLDAFPSAADSLAQQMSAVSLDGPLEKDKSRVTRTRARNPTPKAAPKVAPKAPPKAVRNPIQQSTSQPASIADVCSVLNSLQAEVARRKALAYVLQEDSPKAIELLDWAQRIESGERDFLHLFVTAKALLSQSIKELAKNFTFNTLPESTIAFPAVSQTDRKSVEAAVAKRANRVISASTMSGKGKKANKEDFIATLRQARDSLVEAHALCSKMGTNSNFQQVSNALGHVTVLLSAASCGDLRGSLHPLYVAYMNELPKDQALKLCQESIEVEQESLSREEFLKWPELGSCEGSSASSVADFQKDYIDIIPESWTTVSLALNDAHDELYITRYQSGQSPFVLRLPMSRHTSRDMDEEEFSFEDGRKDFNEIIELSDFSTRNAKDMTSREARAQWWDEREALDMRLRELLLNIENIWLGGFKGIFSQHARQPTLLARFRKSFETILNQYLPSRRGKSQQKRTVLDTRVLELFVGLGDATNDELDLDEALMDLIYFVVDILQFNGESNAYDEIDFDAIVVETLDALRAYHSALQGPCAEPAHTILILDKNLHRFPWESMPCLQSIAISRLPSLAALRERILAARSSDNARDDRPGHYIPASAGGTSILNPSGDLSHTSKTLKPRLENMEGPWTHITDRAPTEKEFESSLKAKELVLYFGHGSGAQFVRSKSVRRLYAGRQIGDKKKRGCATTFLFGCSSVHLTENGFYEPSGMLASYLTAGAPAVLGMLWDVTDKDCDRFAVKAAELWGLWPETKDDAEPKAKKKSKGKGKVAQLVAEVENARGAQTVRRGRKARDPPCEDKDEMGVNRKERRRGVGLDEAVREARDACFLRYLNGAAAVVYGIPVYLE</sequence>
<dbReference type="Proteomes" id="UP000799755">
    <property type="component" value="Unassembled WGS sequence"/>
</dbReference>
<organism evidence="1 2">
    <name type="scientific">Lindgomyces ingoldianus</name>
    <dbReference type="NCBI Taxonomy" id="673940"/>
    <lineage>
        <taxon>Eukaryota</taxon>
        <taxon>Fungi</taxon>
        <taxon>Dikarya</taxon>
        <taxon>Ascomycota</taxon>
        <taxon>Pezizomycotina</taxon>
        <taxon>Dothideomycetes</taxon>
        <taxon>Pleosporomycetidae</taxon>
        <taxon>Pleosporales</taxon>
        <taxon>Lindgomycetaceae</taxon>
        <taxon>Lindgomyces</taxon>
    </lineage>
</organism>
<name>A0ACB6RD06_9PLEO</name>
<comment type="caution">
    <text evidence="1">The sequence shown here is derived from an EMBL/GenBank/DDBJ whole genome shotgun (WGS) entry which is preliminary data.</text>
</comment>
<accession>A0ACB6RD06</accession>
<evidence type="ECO:0000313" key="2">
    <source>
        <dbReference type="Proteomes" id="UP000799755"/>
    </source>
</evidence>
<dbReference type="EMBL" id="MU003494">
    <property type="protein sequence ID" value="KAF2476212.1"/>
    <property type="molecule type" value="Genomic_DNA"/>
</dbReference>
<proteinExistence type="predicted"/>
<gene>
    <name evidence="1" type="ORF">BDR25DRAFT_331118</name>
</gene>